<evidence type="ECO:0000313" key="4">
    <source>
        <dbReference type="Proteomes" id="UP000799764"/>
    </source>
</evidence>
<protein>
    <recommendedName>
        <fullName evidence="2">Alpha/beta hydrolase fold-3 domain-containing protein</fullName>
    </recommendedName>
</protein>
<dbReference type="GO" id="GO:0016787">
    <property type="term" value="F:hydrolase activity"/>
    <property type="evidence" value="ECO:0007669"/>
    <property type="project" value="UniProtKB-KW"/>
</dbReference>
<proteinExistence type="predicted"/>
<feature type="domain" description="Alpha/beta hydrolase fold-3" evidence="2">
    <location>
        <begin position="93"/>
        <end position="318"/>
    </location>
</feature>
<evidence type="ECO:0000313" key="3">
    <source>
        <dbReference type="EMBL" id="KAF2446640.1"/>
    </source>
</evidence>
<dbReference type="OrthoDB" id="408631at2759"/>
<dbReference type="InterPro" id="IPR029058">
    <property type="entry name" value="AB_hydrolase_fold"/>
</dbReference>
<dbReference type="InterPro" id="IPR013094">
    <property type="entry name" value="AB_hydrolase_3"/>
</dbReference>
<organism evidence="3 4">
    <name type="scientific">Karstenula rhodostoma CBS 690.94</name>
    <dbReference type="NCBI Taxonomy" id="1392251"/>
    <lineage>
        <taxon>Eukaryota</taxon>
        <taxon>Fungi</taxon>
        <taxon>Dikarya</taxon>
        <taxon>Ascomycota</taxon>
        <taxon>Pezizomycotina</taxon>
        <taxon>Dothideomycetes</taxon>
        <taxon>Pleosporomycetidae</taxon>
        <taxon>Pleosporales</taxon>
        <taxon>Massarineae</taxon>
        <taxon>Didymosphaeriaceae</taxon>
        <taxon>Karstenula</taxon>
    </lineage>
</organism>
<dbReference type="Proteomes" id="UP000799764">
    <property type="component" value="Unassembled WGS sequence"/>
</dbReference>
<dbReference type="AlphaFoldDB" id="A0A9P4PM94"/>
<dbReference type="Gene3D" id="3.40.50.1820">
    <property type="entry name" value="alpha/beta hydrolase"/>
    <property type="match status" value="1"/>
</dbReference>
<reference evidence="3" key="1">
    <citation type="journal article" date="2020" name="Stud. Mycol.">
        <title>101 Dothideomycetes genomes: a test case for predicting lifestyles and emergence of pathogens.</title>
        <authorList>
            <person name="Haridas S."/>
            <person name="Albert R."/>
            <person name="Binder M."/>
            <person name="Bloem J."/>
            <person name="Labutti K."/>
            <person name="Salamov A."/>
            <person name="Andreopoulos B."/>
            <person name="Baker S."/>
            <person name="Barry K."/>
            <person name="Bills G."/>
            <person name="Bluhm B."/>
            <person name="Cannon C."/>
            <person name="Castanera R."/>
            <person name="Culley D."/>
            <person name="Daum C."/>
            <person name="Ezra D."/>
            <person name="Gonzalez J."/>
            <person name="Henrissat B."/>
            <person name="Kuo A."/>
            <person name="Liang C."/>
            <person name="Lipzen A."/>
            <person name="Lutzoni F."/>
            <person name="Magnuson J."/>
            <person name="Mondo S."/>
            <person name="Nolan M."/>
            <person name="Ohm R."/>
            <person name="Pangilinan J."/>
            <person name="Park H.-J."/>
            <person name="Ramirez L."/>
            <person name="Alfaro M."/>
            <person name="Sun H."/>
            <person name="Tritt A."/>
            <person name="Yoshinaga Y."/>
            <person name="Zwiers L.-H."/>
            <person name="Turgeon B."/>
            <person name="Goodwin S."/>
            <person name="Spatafora J."/>
            <person name="Crous P."/>
            <person name="Grigoriev I."/>
        </authorList>
    </citation>
    <scope>NUCLEOTIDE SEQUENCE</scope>
    <source>
        <strain evidence="3">CBS 690.94</strain>
    </source>
</reference>
<accession>A0A9P4PM94</accession>
<dbReference type="PANTHER" id="PTHR48081:SF8">
    <property type="entry name" value="ALPHA_BETA HYDROLASE FOLD-3 DOMAIN-CONTAINING PROTEIN-RELATED"/>
    <property type="match status" value="1"/>
</dbReference>
<evidence type="ECO:0000259" key="2">
    <source>
        <dbReference type="Pfam" id="PF07859"/>
    </source>
</evidence>
<dbReference type="Pfam" id="PF07859">
    <property type="entry name" value="Abhydrolase_3"/>
    <property type="match status" value="1"/>
</dbReference>
<comment type="caution">
    <text evidence="3">The sequence shown here is derived from an EMBL/GenBank/DDBJ whole genome shotgun (WGS) entry which is preliminary data.</text>
</comment>
<dbReference type="EMBL" id="MU001498">
    <property type="protein sequence ID" value="KAF2446640.1"/>
    <property type="molecule type" value="Genomic_DNA"/>
</dbReference>
<keyword evidence="4" id="KW-1185">Reference proteome</keyword>
<gene>
    <name evidence="3" type="ORF">P171DRAFT_263246</name>
</gene>
<name>A0A9P4PM94_9PLEO</name>
<dbReference type="PANTHER" id="PTHR48081">
    <property type="entry name" value="AB HYDROLASE SUPERFAMILY PROTEIN C4A8.06C"/>
    <property type="match status" value="1"/>
</dbReference>
<dbReference type="InterPro" id="IPR050300">
    <property type="entry name" value="GDXG_lipolytic_enzyme"/>
</dbReference>
<evidence type="ECO:0000256" key="1">
    <source>
        <dbReference type="ARBA" id="ARBA00022801"/>
    </source>
</evidence>
<keyword evidence="1" id="KW-0378">Hydrolase</keyword>
<dbReference type="SUPFAM" id="SSF53474">
    <property type="entry name" value="alpha/beta-Hydrolases"/>
    <property type="match status" value="1"/>
</dbReference>
<sequence length="361" mass="39147">MCDFSEYGGPSEEWLKIEKALPVPFFDFGSDPKAARDMVNAGREDASAKLMEQLGPHVRMTDHSIPTRDGSTIEARSYRAASKSDDEVLPAYLYFHGGGFMFGTLGTGDAACANTAINTGAVVVNVNYRHTPEHTFPTAWNDSKDAFIWLHKNTDKLKIDPLKVVVGGISAGGQLTAALVLEKHLGKNEALNGLPEIAAQVLIIPALAYHETYAEGALKWMKSPEISSIVENENAPILPMSTVRYFMELLKIPKLDLKDTRLNTLTAASAENVKGLPPTMLGIAGLDPLRDEALLYGKLLSEAGVPTEVRLFKGVPHGHRTFGPALKEASAQWDKAIEDGIAWAHKKPAAIGKFDIKVVCS</sequence>